<keyword evidence="2" id="KW-0645">Protease</keyword>
<evidence type="ECO:0000313" key="2">
    <source>
        <dbReference type="EMBL" id="NYI72440.1"/>
    </source>
</evidence>
<dbReference type="InterPro" id="IPR045569">
    <property type="entry name" value="Metalloprtase-TldD/E_C"/>
</dbReference>
<gene>
    <name evidence="2" type="ORF">GGQ54_003000</name>
</gene>
<keyword evidence="3" id="KW-1185">Reference proteome</keyword>
<name>A0A7Z0IMB0_9ACTN</name>
<reference evidence="2 3" key="1">
    <citation type="submission" date="2020-07" db="EMBL/GenBank/DDBJ databases">
        <title>Sequencing the genomes of 1000 actinobacteria strains.</title>
        <authorList>
            <person name="Klenk H.-P."/>
        </authorList>
    </citation>
    <scope>NUCLEOTIDE SEQUENCE [LARGE SCALE GENOMIC DNA]</scope>
    <source>
        <strain evidence="2 3">DSM 103164</strain>
    </source>
</reference>
<dbReference type="InterPro" id="IPR036059">
    <property type="entry name" value="TldD/PmbA_sf"/>
</dbReference>
<feature type="domain" description="Metalloprotease TldD/E C-terminal" evidence="1">
    <location>
        <begin position="220"/>
        <end position="455"/>
    </location>
</feature>
<dbReference type="GO" id="GO:0006508">
    <property type="term" value="P:proteolysis"/>
    <property type="evidence" value="ECO:0007669"/>
    <property type="project" value="UniProtKB-KW"/>
</dbReference>
<organism evidence="2 3">
    <name type="scientific">Naumannella cuiyingiana</name>
    <dbReference type="NCBI Taxonomy" id="1347891"/>
    <lineage>
        <taxon>Bacteria</taxon>
        <taxon>Bacillati</taxon>
        <taxon>Actinomycetota</taxon>
        <taxon>Actinomycetes</taxon>
        <taxon>Propionibacteriales</taxon>
        <taxon>Propionibacteriaceae</taxon>
        <taxon>Naumannella</taxon>
    </lineage>
</organism>
<protein>
    <submittedName>
        <fullName evidence="2">Putative Zn-dependent protease</fullName>
    </submittedName>
</protein>
<comment type="caution">
    <text evidence="2">The sequence shown here is derived from an EMBL/GenBank/DDBJ whole genome shotgun (WGS) entry which is preliminary data.</text>
</comment>
<dbReference type="RefSeq" id="WP_179446106.1">
    <property type="nucleotide sequence ID" value="NZ_JACBZS010000001.1"/>
</dbReference>
<dbReference type="Proteomes" id="UP000527616">
    <property type="component" value="Unassembled WGS sequence"/>
</dbReference>
<dbReference type="AlphaFoldDB" id="A0A7Z0IMB0"/>
<dbReference type="PANTHER" id="PTHR43666">
    <property type="entry name" value="TLDD PROTEIN"/>
    <property type="match status" value="1"/>
</dbReference>
<dbReference type="PANTHER" id="PTHR43666:SF1">
    <property type="entry name" value="CONSERVED PROTEIN"/>
    <property type="match status" value="1"/>
</dbReference>
<evidence type="ECO:0000313" key="3">
    <source>
        <dbReference type="Proteomes" id="UP000527616"/>
    </source>
</evidence>
<keyword evidence="2" id="KW-0378">Hydrolase</keyword>
<evidence type="ECO:0000259" key="1">
    <source>
        <dbReference type="Pfam" id="PF19289"/>
    </source>
</evidence>
<proteinExistence type="predicted"/>
<dbReference type="Pfam" id="PF19289">
    <property type="entry name" value="PmbA_TldD_3rd"/>
    <property type="match status" value="1"/>
</dbReference>
<sequence>MTAAQWVEEALAGAEGDAVLIVEDIGQVNLRWANNALTTNGVLHESLATAHAFVSGTRGVAAGSASGPVGSAADCADLLGRARAAALAGAPADDATELVDGGRDADFAEPAPVTDAAALDGVPEALASAFARAAERDHLLFGFAELMVTTTWLGASTGTRRRHVQRSGRIEINAKQPDMIASAWTGRHVRDFADVDVAAMHQELIRRLGWSANRIDLPAGRYEAVLPPSAVADLMIYLSWSLSARDAAQGRNVFAAADGRTREGERLAALPVSLVSDPAYPGLQRAPFAIVHATSGAEQSIFDNGAPVGRVEWLRDGVLTALARDRALAAGEGAAAGPFAFPTENLIMDAGGSDDLEAMIARTERGLLLTCLWYIREVDPETLLLTGLTRDGVYLIESGEVVGMVNNFRFNESPVALLGRISEAGRAEPALPREWQDWFADAVAPPVRVPDFNFSTVSDAH</sequence>
<dbReference type="SUPFAM" id="SSF111283">
    <property type="entry name" value="Putative modulator of DNA gyrase, PmbA/TldD"/>
    <property type="match status" value="1"/>
</dbReference>
<dbReference type="GO" id="GO:0008237">
    <property type="term" value="F:metallopeptidase activity"/>
    <property type="evidence" value="ECO:0007669"/>
    <property type="project" value="InterPro"/>
</dbReference>
<accession>A0A7Z0IMB0</accession>
<dbReference type="EMBL" id="JACBZS010000001">
    <property type="protein sequence ID" value="NYI72440.1"/>
    <property type="molecule type" value="Genomic_DNA"/>
</dbReference>